<dbReference type="Pfam" id="PF01253">
    <property type="entry name" value="SUI1"/>
    <property type="match status" value="1"/>
</dbReference>
<feature type="transmembrane region" description="Helical" evidence="2">
    <location>
        <begin position="310"/>
        <end position="333"/>
    </location>
</feature>
<feature type="transmembrane region" description="Helical" evidence="2">
    <location>
        <begin position="429"/>
        <end position="451"/>
    </location>
</feature>
<comment type="caution">
    <text evidence="8">The sequence shown here is derived from an EMBL/GenBank/DDBJ whole genome shotgun (WGS) entry which is preliminary data.</text>
</comment>
<dbReference type="PANTHER" id="PTHR12217">
    <property type="entry name" value="EUKARYOTIC TRANSLATION INITIATION FACTOR 2D"/>
    <property type="match status" value="1"/>
</dbReference>
<evidence type="ECO:0000256" key="2">
    <source>
        <dbReference type="SAM" id="Phobius"/>
    </source>
</evidence>
<feature type="transmembrane region" description="Helical" evidence="2">
    <location>
        <begin position="528"/>
        <end position="547"/>
    </location>
</feature>
<dbReference type="SUPFAM" id="SSF53098">
    <property type="entry name" value="Ribonuclease H-like"/>
    <property type="match status" value="1"/>
</dbReference>
<dbReference type="InterPro" id="IPR015003">
    <property type="entry name" value="DUF1853"/>
</dbReference>
<dbReference type="InterPro" id="IPR001950">
    <property type="entry name" value="SUI1"/>
</dbReference>
<feature type="domain" description="eIF2D winged helix" evidence="6">
    <location>
        <begin position="785"/>
        <end position="884"/>
    </location>
</feature>
<evidence type="ECO:0000256" key="1">
    <source>
        <dbReference type="SAM" id="MobiDB-lite"/>
    </source>
</evidence>
<dbReference type="Gene3D" id="3.30.420.10">
    <property type="entry name" value="Ribonuclease H-like superfamily/Ribonuclease H"/>
    <property type="match status" value="1"/>
</dbReference>
<accession>A0A7J6P5Z1</accession>
<evidence type="ECO:0000259" key="4">
    <source>
        <dbReference type="Pfam" id="PF01253"/>
    </source>
</evidence>
<dbReference type="EMBL" id="JABANP010000076">
    <property type="protein sequence ID" value="KAF4691549.1"/>
    <property type="molecule type" value="Genomic_DNA"/>
</dbReference>
<feature type="signal peptide" evidence="3">
    <location>
        <begin position="1"/>
        <end position="19"/>
    </location>
</feature>
<feature type="transmembrane region" description="Helical" evidence="2">
    <location>
        <begin position="391"/>
        <end position="409"/>
    </location>
</feature>
<evidence type="ECO:0000259" key="6">
    <source>
        <dbReference type="Pfam" id="PF25304"/>
    </source>
</evidence>
<reference evidence="8 9" key="1">
    <citation type="submission" date="2020-04" db="EMBL/GenBank/DDBJ databases">
        <title>Perkinsus olseni comparative genomics.</title>
        <authorList>
            <person name="Bogema D.R."/>
        </authorList>
    </citation>
    <scope>NUCLEOTIDE SEQUENCE [LARGE SCALE GENOMIC DNA]</scope>
    <source>
        <strain evidence="8">00978-12</strain>
    </source>
</reference>
<dbReference type="InterPro" id="IPR057429">
    <property type="entry name" value="WH_eIF2D"/>
</dbReference>
<dbReference type="InterPro" id="IPR048248">
    <property type="entry name" value="PUA_eIF2d-like"/>
</dbReference>
<name>A0A7J6P5Z1_PEROL</name>
<feature type="domain" description="SUI1" evidence="4">
    <location>
        <begin position="1061"/>
        <end position="1111"/>
    </location>
</feature>
<feature type="transmembrane region" description="Helical" evidence="2">
    <location>
        <begin position="353"/>
        <end position="379"/>
    </location>
</feature>
<dbReference type="InterPro" id="IPR012337">
    <property type="entry name" value="RNaseH-like_sf"/>
</dbReference>
<dbReference type="Pfam" id="PF01612">
    <property type="entry name" value="DNA_pol_A_exo1"/>
    <property type="match status" value="1"/>
</dbReference>
<feature type="domain" description="Eukaryotic translation initiation factor 2D-like PUA RNA-binding" evidence="7">
    <location>
        <begin position="637"/>
        <end position="717"/>
    </location>
</feature>
<evidence type="ECO:0008006" key="10">
    <source>
        <dbReference type="Google" id="ProtNLM"/>
    </source>
</evidence>
<evidence type="ECO:0000259" key="7">
    <source>
        <dbReference type="Pfam" id="PF26292"/>
    </source>
</evidence>
<sequence>MAVERTLMSLLALIGQVRGPQVDTSEMLHGASGSLQPIIPGPLPSGIQVFAYDAFTDTCFVVTDDGDPVMTFQAKSTTFTKECPLCQNGYASGFKVNGFPRIFASNIKDPMKADAGFGLAYHWYRTRFLPPQETHKLPPPPLPAGTQLLPYDHDTDTCTVVSTSTADLLTFKTMSSTFLSSVLCGRVKYEFENGYGIALSVGGRRQTFASSIEDPMMAMAAFGIRRRPASHFDDLGFGRELFGSVLNFASNSEDTMSVVEGYGLKEEPDDTACARGVELIQSRFGLRVLPPPIQESPRVEASTVYSGRCVAYSFIAMFCFGVTNYLIAVATGVLDSSVETYYAVGAEWKMLAIIWGVGGLPGPVSAVLCSTIIVVSVYGHFMFRELLSKRHALLIGIVVCGVLISALGPGGSTKAEDEAAATGQQYHEALGFMFAILSMLAFAATTLLVRYSAIGGVSTWSAFSARLLSQTAMAILVGYAFVKSDEGKELPPLVLPNEVVALAVLAGTTQVTGFFALNLALSYPYTSLVNVVVSANSIVVLGLNFAIDGHTRETRLGGKDKKKLITEVHRQYPEASTSLLLGSGPVSELHLETRTVVYLVDNSVPVLFKLHGSSFLYPTVFGLNRTEGLSTVRYIVSEPVVRYLARGADLMLPGVNRVESVAPFDVGAVCAVRVDNAGPFVAIGRSLLSSSQLAVAENASTGVVGKAVEILHSIGDQIYQMGPKGQLVPPSQNQQSDESPVDGSTSSSEVVQGSASPESTEESGAEKTQEAAASGSETMVQAQYDELVRYAVIEVLANIDKSSLPVQAAVLYSDAQKSCSDLRKRPDLLSRLAELGPEVKNAENIRVDIKKTSWRKVGKLLKELEKEGILKMKDKRGDVIITSISQGKEELQAHAITAKATKSAPRVKHAAAAAASVEGLKSSIDSELRVRVVGMYKPHQVWKPVLEASLGSVLGKHDFLSAKECRGLFQKYIKGLEESRPEETPSATSQNRSDVCVDARLASALSKGGKKVQPGASVSKAEIGKAFESKGLELYTAIVPPGSGDAPPADLTELLKYGPAPMITIRVTDKVSGNKTQTLIGGVEKYHLKLSDFAKALAKHNASSSTVRDDPVLGPNTVMKLLASLETEWRSLIGHARAAGDDEMLSIVSDVDDAQRSLHVLSSFGVHDCVGPPSDFTACLFIDMPEDSSDSSTMSSTETSSTTVGSVRPITSYRHKLVRDLHWICSSHHLLSEGSKQTTNVPTWGASQLDFVIRRSQDWFTALDEHPEELREYIQDSKTAHRLGHYFTCLLQFLLEHNPAINAKNVWCRQGILSDENHGELTSLKFLVVRNRTEFEDDNIPERFHLEASIHFSVTMSPKETDILATRFSGPFLYESLAWRIVETRRKLSVAEHPTVKQWLAEKCGGDVEHMWLLRGCVFYSWDVFKDLPQCKSKLKYELLGQEHPKGWWVQQDSEEVLGDILDYYGAGARFAMITHKRYWMSPSVGSDDGTELMGIVKSIHEFTEASSKRPVMVAVCVPDEDDGGRYVEASRGFILPNKWVVERDVSSESEDCHVETRSCAAFQESLYEILRKSGRVDSMFEAVKGIDLQDVRMCDQPKAPPKLEKPGEPLINLNDLKDIQQWIDSISDWRSACIARHPPKKSGRGLGRAQSQRLRTAITYELNELMREEGSQAVSDLVLHLCLEDSSLGQEEVHAILEAVEGLRKYGWRCTMGRSLVLTVNKCLDDDSVSPMVIQKLCRCFDVEPSKASVEGAVERYVARGGEDTAFIAGLRLLCQQCESDANLRAAEKRPDQAQLWKPVKGSSSRTSRHARGPDHLKPIVRGDMPLVTLSAEVPVKWVSSETELSGCVEDIAQYRTIGIDVEWSSGPGAALFQVATPRTVYLIDMLKPEIRQSSSLFSALIDVPRVLGFSISADVERIPQLKKCQVIDVQTDKRGSLQRHVVGQLGAYLDKTEQCSEWADRPLSESQKKYAALDAYTLLALDAHVRGVADDGVLGPHLFD</sequence>
<proteinExistence type="predicted"/>
<organism evidence="8 9">
    <name type="scientific">Perkinsus olseni</name>
    <name type="common">Perkinsus atlanticus</name>
    <dbReference type="NCBI Taxonomy" id="32597"/>
    <lineage>
        <taxon>Eukaryota</taxon>
        <taxon>Sar</taxon>
        <taxon>Alveolata</taxon>
        <taxon>Perkinsozoa</taxon>
        <taxon>Perkinsea</taxon>
        <taxon>Perkinsida</taxon>
        <taxon>Perkinsidae</taxon>
        <taxon>Perkinsus</taxon>
    </lineage>
</organism>
<dbReference type="CDD" id="cd21156">
    <property type="entry name" value="PUA_eIF2d-like"/>
    <property type="match status" value="1"/>
</dbReference>
<dbReference type="OrthoDB" id="435145at2759"/>
<dbReference type="PANTHER" id="PTHR12217:SF4">
    <property type="entry name" value="EUKARYOTIC TRANSLATION INITIATION FACTOR 2D"/>
    <property type="match status" value="1"/>
</dbReference>
<dbReference type="InterPro" id="IPR039757">
    <property type="entry name" value="EIF2D"/>
</dbReference>
<keyword evidence="2" id="KW-1133">Transmembrane helix</keyword>
<protein>
    <recommendedName>
        <fullName evidence="10">Eukaryotic translation initiation factor 2D</fullName>
    </recommendedName>
</protein>
<keyword evidence="3" id="KW-0732">Signal</keyword>
<dbReference type="SUPFAM" id="SSF55159">
    <property type="entry name" value="eIF1-like"/>
    <property type="match status" value="1"/>
</dbReference>
<dbReference type="Proteomes" id="UP000541610">
    <property type="component" value="Unassembled WGS sequence"/>
</dbReference>
<evidence type="ECO:0000256" key="3">
    <source>
        <dbReference type="SAM" id="SignalP"/>
    </source>
</evidence>
<feature type="transmembrane region" description="Helical" evidence="2">
    <location>
        <begin position="502"/>
        <end position="521"/>
    </location>
</feature>
<dbReference type="Pfam" id="PF08907">
    <property type="entry name" value="DUF1853"/>
    <property type="match status" value="1"/>
</dbReference>
<dbReference type="GO" id="GO:0003723">
    <property type="term" value="F:RNA binding"/>
    <property type="evidence" value="ECO:0007669"/>
    <property type="project" value="InterPro"/>
</dbReference>
<dbReference type="InterPro" id="IPR015947">
    <property type="entry name" value="PUA-like_sf"/>
</dbReference>
<dbReference type="Pfam" id="PF26292">
    <property type="entry name" value="PUA_elF2D"/>
    <property type="match status" value="1"/>
</dbReference>
<dbReference type="Gene3D" id="3.10.400.20">
    <property type="match status" value="1"/>
</dbReference>
<dbReference type="Pfam" id="PF25304">
    <property type="entry name" value="WHD_eIF2D"/>
    <property type="match status" value="1"/>
</dbReference>
<keyword evidence="2" id="KW-0812">Transmembrane</keyword>
<feature type="region of interest" description="Disordered" evidence="1">
    <location>
        <begin position="1788"/>
        <end position="1817"/>
    </location>
</feature>
<gene>
    <name evidence="8" type="ORF">FOZ60_015277</name>
</gene>
<dbReference type="GO" id="GO:0006139">
    <property type="term" value="P:nucleobase-containing compound metabolic process"/>
    <property type="evidence" value="ECO:0007669"/>
    <property type="project" value="InterPro"/>
</dbReference>
<feature type="domain" description="3'-5' exonuclease" evidence="5">
    <location>
        <begin position="1838"/>
        <end position="1983"/>
    </location>
</feature>
<feature type="chain" id="PRO_5029785770" description="Eukaryotic translation initiation factor 2D" evidence="3">
    <location>
        <begin position="20"/>
        <end position="2002"/>
    </location>
</feature>
<evidence type="ECO:0000259" key="5">
    <source>
        <dbReference type="Pfam" id="PF01612"/>
    </source>
</evidence>
<dbReference type="GO" id="GO:0008408">
    <property type="term" value="F:3'-5' exonuclease activity"/>
    <property type="evidence" value="ECO:0007669"/>
    <property type="project" value="InterPro"/>
</dbReference>
<feature type="region of interest" description="Disordered" evidence="1">
    <location>
        <begin position="722"/>
        <end position="777"/>
    </location>
</feature>
<dbReference type="SUPFAM" id="SSF88697">
    <property type="entry name" value="PUA domain-like"/>
    <property type="match status" value="1"/>
</dbReference>
<dbReference type="InterPro" id="IPR002562">
    <property type="entry name" value="3'-5'_exonuclease_dom"/>
</dbReference>
<dbReference type="GO" id="GO:0003743">
    <property type="term" value="F:translation initiation factor activity"/>
    <property type="evidence" value="ECO:0007669"/>
    <property type="project" value="InterPro"/>
</dbReference>
<keyword evidence="2" id="KW-0472">Membrane</keyword>
<dbReference type="PROSITE" id="PS50890">
    <property type="entry name" value="PUA"/>
    <property type="match status" value="1"/>
</dbReference>
<evidence type="ECO:0000313" key="8">
    <source>
        <dbReference type="EMBL" id="KAF4691549.1"/>
    </source>
</evidence>
<feature type="transmembrane region" description="Helical" evidence="2">
    <location>
        <begin position="463"/>
        <end position="482"/>
    </location>
</feature>
<dbReference type="InterPro" id="IPR036877">
    <property type="entry name" value="SUI1_dom_sf"/>
</dbReference>
<dbReference type="GO" id="GO:0001731">
    <property type="term" value="P:formation of translation preinitiation complex"/>
    <property type="evidence" value="ECO:0007669"/>
    <property type="project" value="InterPro"/>
</dbReference>
<evidence type="ECO:0000313" key="9">
    <source>
        <dbReference type="Proteomes" id="UP000541610"/>
    </source>
</evidence>
<dbReference type="InterPro" id="IPR036397">
    <property type="entry name" value="RNaseH_sf"/>
</dbReference>
<feature type="compositionally biased region" description="Polar residues" evidence="1">
    <location>
        <begin position="729"/>
        <end position="758"/>
    </location>
</feature>